<protein>
    <submittedName>
        <fullName evidence="1">Uncharacterized protein</fullName>
    </submittedName>
</protein>
<dbReference type="STRING" id="361077.A0A152A5M7"/>
<dbReference type="AlphaFoldDB" id="A0A152A5M7"/>
<dbReference type="OMA" id="EANSNCK"/>
<reference evidence="1 2" key="1">
    <citation type="submission" date="2015-12" db="EMBL/GenBank/DDBJ databases">
        <title>Dictyostelia acquired genes for synthesis and detection of signals that induce cell-type specialization by lateral gene transfer from prokaryotes.</title>
        <authorList>
            <person name="Gloeckner G."/>
            <person name="Schaap P."/>
        </authorList>
    </citation>
    <scope>NUCLEOTIDE SEQUENCE [LARGE SCALE GENOMIC DNA]</scope>
    <source>
        <strain evidence="1 2">TK</strain>
    </source>
</reference>
<dbReference type="OrthoDB" id="2364174at2759"/>
<accession>A0A152A5M7</accession>
<keyword evidence="2" id="KW-1185">Reference proteome</keyword>
<evidence type="ECO:0000313" key="2">
    <source>
        <dbReference type="Proteomes" id="UP000076078"/>
    </source>
</evidence>
<name>A0A152A5M7_TIELA</name>
<dbReference type="InParanoid" id="A0A152A5M7"/>
<organism evidence="1 2">
    <name type="scientific">Tieghemostelium lacteum</name>
    <name type="common">Slime mold</name>
    <name type="synonym">Dictyostelium lacteum</name>
    <dbReference type="NCBI Taxonomy" id="361077"/>
    <lineage>
        <taxon>Eukaryota</taxon>
        <taxon>Amoebozoa</taxon>
        <taxon>Evosea</taxon>
        <taxon>Eumycetozoa</taxon>
        <taxon>Dictyostelia</taxon>
        <taxon>Dictyosteliales</taxon>
        <taxon>Raperosteliaceae</taxon>
        <taxon>Tieghemostelium</taxon>
    </lineage>
</organism>
<sequence>MPLPLLARKSLRDNEPHLKDAVEQIQKALGVEWTFEFDFETLLAKAEDSLKADCGDIFYKNIAKYVANNIEGAAKDEMTKEALIEANSNCKIAMVENTDKKDSTYWKYRFNNGTLELVYNRINVNLSDIQYFKIHTVIPTPGVYSLPARLNIKQNKEKFDEALESIKAITKNDWTYDEESLETVYKEIDPSYQASIGDIFAEVITNVARNIKSRCADDMVLEAFNEICTNNKIVFKCNKKQSDYWSFIFEKGDLIISFRSIANVSDAAYFNFEKLL</sequence>
<gene>
    <name evidence="1" type="ORF">DLAC_01991</name>
</gene>
<proteinExistence type="predicted"/>
<dbReference type="Proteomes" id="UP000076078">
    <property type="component" value="Unassembled WGS sequence"/>
</dbReference>
<dbReference type="EMBL" id="LODT01000009">
    <property type="protein sequence ID" value="KYR01401.1"/>
    <property type="molecule type" value="Genomic_DNA"/>
</dbReference>
<evidence type="ECO:0000313" key="1">
    <source>
        <dbReference type="EMBL" id="KYR01401.1"/>
    </source>
</evidence>
<dbReference type="FunCoup" id="A0A152A5M7">
    <property type="interactions" value="11"/>
</dbReference>
<comment type="caution">
    <text evidence="1">The sequence shown here is derived from an EMBL/GenBank/DDBJ whole genome shotgun (WGS) entry which is preliminary data.</text>
</comment>